<keyword evidence="4 10" id="KW-0378">Hydrolase</keyword>
<evidence type="ECO:0000256" key="3">
    <source>
        <dbReference type="ARBA" id="ARBA00012744"/>
    </source>
</evidence>
<name>A0ABS5TMI5_9ACTN</name>
<evidence type="ECO:0000313" key="11">
    <source>
        <dbReference type="EMBL" id="MBT0772210.1"/>
    </source>
</evidence>
<dbReference type="InterPro" id="IPR018120">
    <property type="entry name" value="Glyco_hydro_1_AS"/>
</dbReference>
<dbReference type="PROSITE" id="PS00653">
    <property type="entry name" value="GLYCOSYL_HYDROL_F1_2"/>
    <property type="match status" value="1"/>
</dbReference>
<dbReference type="EMBL" id="JAHBAY010000011">
    <property type="protein sequence ID" value="MBT0772210.1"/>
    <property type="molecule type" value="Genomic_DNA"/>
</dbReference>
<sequence>MSLKDDFVFGGATAAYQIEGAAGADGRGLSIWDTFSHTEGRVVNGDSGDVAIDHYHRYKDDVAIMASLGLEAYRFSVSWPRIQPDGRGRGLEAGLDFYSRLTDELLANGIDPWITLYHWDLPQALQDAGGWPNRETAYRFAEYAQIVHEHLGDRVKNWITLNEPFCSSLIGYASGRHAPGLQDPSAALASVHHLLLGHGLAVQALRAQNVERVGITLNLYAVDPASDSAVDTDAARRVDGFQNRLFLDPVLKGRYPQDMLHDLSEFGGMGDVRDGDLDTISQPIDMLGVNYYTRYVITGDPDHPDLVGERTGQRDSPYIGAAHAREVRHGMPLTDLGWEIDPDGLYDVLTRLKREYPAVPLVITENGAAFADPLSEDGVVHDADRISYVRDHLAACSRAIDDGVPLKGYFLWSVFDNFEWAEGYAKRFGVVHVDYESQVRTPKDSAVWYSKVIETRSLDDRS</sequence>
<comment type="caution">
    <text evidence="11">The sequence shown here is derived from an EMBL/GenBank/DDBJ whole genome shotgun (WGS) entry which is preliminary data.</text>
</comment>
<keyword evidence="5" id="KW-0136">Cellulose degradation</keyword>
<evidence type="ECO:0000256" key="6">
    <source>
        <dbReference type="ARBA" id="ARBA00023277"/>
    </source>
</evidence>
<keyword evidence="7 10" id="KW-0326">Glycosidase</keyword>
<keyword evidence="6" id="KW-0119">Carbohydrate metabolism</keyword>
<dbReference type="InterPro" id="IPR001360">
    <property type="entry name" value="Glyco_hydro_1"/>
</dbReference>
<proteinExistence type="inferred from homology"/>
<dbReference type="EC" id="3.2.1.21" evidence="3 10"/>
<dbReference type="Proteomes" id="UP001197247">
    <property type="component" value="Unassembled WGS sequence"/>
</dbReference>
<evidence type="ECO:0000256" key="4">
    <source>
        <dbReference type="ARBA" id="ARBA00022801"/>
    </source>
</evidence>
<evidence type="ECO:0000313" key="12">
    <source>
        <dbReference type="Proteomes" id="UP001197247"/>
    </source>
</evidence>
<evidence type="ECO:0000256" key="7">
    <source>
        <dbReference type="ARBA" id="ARBA00023295"/>
    </source>
</evidence>
<accession>A0ABS5TMI5</accession>
<evidence type="ECO:0000256" key="8">
    <source>
        <dbReference type="ARBA" id="ARBA00023326"/>
    </source>
</evidence>
<dbReference type="InterPro" id="IPR017853">
    <property type="entry name" value="GH"/>
</dbReference>
<dbReference type="PRINTS" id="PR00131">
    <property type="entry name" value="GLHYDRLASE1"/>
</dbReference>
<protein>
    <recommendedName>
        <fullName evidence="3 10">Beta-glucosidase</fullName>
        <ecNumber evidence="3 10">3.2.1.21</ecNumber>
    </recommendedName>
</protein>
<evidence type="ECO:0000256" key="9">
    <source>
        <dbReference type="PROSITE-ProRule" id="PRU10055"/>
    </source>
</evidence>
<dbReference type="PANTHER" id="PTHR10353">
    <property type="entry name" value="GLYCOSYL HYDROLASE"/>
    <property type="match status" value="1"/>
</dbReference>
<keyword evidence="12" id="KW-1185">Reference proteome</keyword>
<dbReference type="InterPro" id="IPR017736">
    <property type="entry name" value="Glyco_hydro_1_beta-glucosidase"/>
</dbReference>
<dbReference type="PROSITE" id="PS00572">
    <property type="entry name" value="GLYCOSYL_HYDROL_F1_1"/>
    <property type="match status" value="1"/>
</dbReference>
<dbReference type="RefSeq" id="WP_214158593.1">
    <property type="nucleotide sequence ID" value="NZ_JAHBAY010000011.1"/>
</dbReference>
<organism evidence="11 12">
    <name type="scientific">Kineosporia corallincola</name>
    <dbReference type="NCBI Taxonomy" id="2835133"/>
    <lineage>
        <taxon>Bacteria</taxon>
        <taxon>Bacillati</taxon>
        <taxon>Actinomycetota</taxon>
        <taxon>Actinomycetes</taxon>
        <taxon>Kineosporiales</taxon>
        <taxon>Kineosporiaceae</taxon>
        <taxon>Kineosporia</taxon>
    </lineage>
</organism>
<dbReference type="SUPFAM" id="SSF51445">
    <property type="entry name" value="(Trans)glycosidases"/>
    <property type="match status" value="1"/>
</dbReference>
<dbReference type="PANTHER" id="PTHR10353:SF36">
    <property type="entry name" value="LP05116P"/>
    <property type="match status" value="1"/>
</dbReference>
<dbReference type="Pfam" id="PF00232">
    <property type="entry name" value="Glyco_hydro_1"/>
    <property type="match status" value="1"/>
</dbReference>
<dbReference type="GO" id="GO:0004565">
    <property type="term" value="F:beta-galactosidase activity"/>
    <property type="evidence" value="ECO:0007669"/>
    <property type="project" value="UniProtKB-EC"/>
</dbReference>
<dbReference type="Gene3D" id="3.20.20.80">
    <property type="entry name" value="Glycosidases"/>
    <property type="match status" value="1"/>
</dbReference>
<gene>
    <name evidence="11" type="ORF">KIH74_24915</name>
</gene>
<dbReference type="InterPro" id="IPR033132">
    <property type="entry name" value="GH_1_N_CS"/>
</dbReference>
<evidence type="ECO:0000256" key="5">
    <source>
        <dbReference type="ARBA" id="ARBA00023001"/>
    </source>
</evidence>
<evidence type="ECO:0000256" key="2">
    <source>
        <dbReference type="ARBA" id="ARBA00010838"/>
    </source>
</evidence>
<evidence type="ECO:0000256" key="1">
    <source>
        <dbReference type="ARBA" id="ARBA00000448"/>
    </source>
</evidence>
<comment type="catalytic activity">
    <reaction evidence="1 10">
        <text>Hydrolysis of terminal, non-reducing beta-D-glucosyl residues with release of beta-D-glucose.</text>
        <dbReference type="EC" id="3.2.1.21"/>
    </reaction>
</comment>
<comment type="similarity">
    <text evidence="2 10">Belongs to the glycosyl hydrolase 1 family.</text>
</comment>
<evidence type="ECO:0000256" key="10">
    <source>
        <dbReference type="RuleBase" id="RU361175"/>
    </source>
</evidence>
<reference evidence="11 12" key="1">
    <citation type="submission" date="2021-05" db="EMBL/GenBank/DDBJ databases">
        <title>Kineosporia and Streptomyces sp. nov. two new marine actinobacteria isolated from Coral.</title>
        <authorList>
            <person name="Buangrab K."/>
            <person name="Sutthacheep M."/>
            <person name="Yeemin T."/>
            <person name="Harunari E."/>
            <person name="Igarashi Y."/>
            <person name="Kanchanasin P."/>
            <person name="Tanasupawat S."/>
            <person name="Phongsopitanun W."/>
        </authorList>
    </citation>
    <scope>NUCLEOTIDE SEQUENCE [LARGE SCALE GENOMIC DNA]</scope>
    <source>
        <strain evidence="11 12">J2-2</strain>
    </source>
</reference>
<dbReference type="NCBIfam" id="TIGR03356">
    <property type="entry name" value="BGL"/>
    <property type="match status" value="1"/>
</dbReference>
<feature type="active site" description="Nucleophile" evidence="9">
    <location>
        <position position="365"/>
    </location>
</feature>
<keyword evidence="8" id="KW-0624">Polysaccharide degradation</keyword>